<dbReference type="Gene3D" id="3.40.630.30">
    <property type="match status" value="1"/>
</dbReference>
<dbReference type="Proteomes" id="UP000295468">
    <property type="component" value="Unassembled WGS sequence"/>
</dbReference>
<dbReference type="AlphaFoldDB" id="A0A4R6TJX1"/>
<dbReference type="RefSeq" id="WP_166636693.1">
    <property type="nucleotide sequence ID" value="NZ_SNYI01000002.1"/>
</dbReference>
<comment type="caution">
    <text evidence="2">The sequence shown here is derived from an EMBL/GenBank/DDBJ whole genome shotgun (WGS) entry which is preliminary data.</text>
</comment>
<protein>
    <submittedName>
        <fullName evidence="2">Acetyltransferase (GNAT) family protein</fullName>
    </submittedName>
</protein>
<organism evidence="2 3">
    <name type="scientific">Zeaxanthinibacter enoshimensis</name>
    <dbReference type="NCBI Taxonomy" id="392009"/>
    <lineage>
        <taxon>Bacteria</taxon>
        <taxon>Pseudomonadati</taxon>
        <taxon>Bacteroidota</taxon>
        <taxon>Flavobacteriia</taxon>
        <taxon>Flavobacteriales</taxon>
        <taxon>Flavobacteriaceae</taxon>
        <taxon>Zeaxanthinibacter</taxon>
    </lineage>
</organism>
<keyword evidence="3" id="KW-1185">Reference proteome</keyword>
<evidence type="ECO:0000313" key="3">
    <source>
        <dbReference type="Proteomes" id="UP000295468"/>
    </source>
</evidence>
<dbReference type="Pfam" id="PF13480">
    <property type="entry name" value="Acetyltransf_6"/>
    <property type="match status" value="1"/>
</dbReference>
<gene>
    <name evidence="2" type="ORF">CLV82_1858</name>
</gene>
<dbReference type="SUPFAM" id="SSF55729">
    <property type="entry name" value="Acyl-CoA N-acyltransferases (Nat)"/>
    <property type="match status" value="1"/>
</dbReference>
<dbReference type="EMBL" id="SNYI01000002">
    <property type="protein sequence ID" value="TDQ31156.1"/>
    <property type="molecule type" value="Genomic_DNA"/>
</dbReference>
<dbReference type="InterPro" id="IPR016181">
    <property type="entry name" value="Acyl_CoA_acyltransferase"/>
</dbReference>
<dbReference type="GO" id="GO:0016740">
    <property type="term" value="F:transferase activity"/>
    <property type="evidence" value="ECO:0007669"/>
    <property type="project" value="UniProtKB-KW"/>
</dbReference>
<keyword evidence="2" id="KW-0808">Transferase</keyword>
<feature type="domain" description="BioF2-like acetyltransferase" evidence="1">
    <location>
        <begin position="125"/>
        <end position="273"/>
    </location>
</feature>
<accession>A0A4R6TJX1</accession>
<reference evidence="2 3" key="1">
    <citation type="submission" date="2019-03" db="EMBL/GenBank/DDBJ databases">
        <title>Genomic Encyclopedia of Archaeal and Bacterial Type Strains, Phase II (KMG-II): from individual species to whole genera.</title>
        <authorList>
            <person name="Goeker M."/>
        </authorList>
    </citation>
    <scope>NUCLEOTIDE SEQUENCE [LARGE SCALE GENOMIC DNA]</scope>
    <source>
        <strain evidence="2 3">DSM 18435</strain>
    </source>
</reference>
<proteinExistence type="predicted"/>
<evidence type="ECO:0000313" key="2">
    <source>
        <dbReference type="EMBL" id="TDQ31156.1"/>
    </source>
</evidence>
<evidence type="ECO:0000259" key="1">
    <source>
        <dbReference type="Pfam" id="PF13480"/>
    </source>
</evidence>
<dbReference type="InterPro" id="IPR038740">
    <property type="entry name" value="BioF2-like_GNAT_dom"/>
</dbReference>
<sequence length="413" mass="49202">MNLNPFTTNTFTKIWLKHFSNDSTNILRGPFKDLQFYRTGKIPVYTNVGANHTKGISYTFDKNNSESWKNKVFLIHDVPDYFNVDTTTSEPNLGNYKVTQYPGFLIDLSPYKDLADFMGKKFSKSSRYKLNKYKKRLEASFDIRYRMFRGEISKEEFDSIFNYFRNLLEKRFNDKEITNNNLDPKEWSFYHDVTYPMILEGTAGLYVIYHGDQPIGVTLNFFSEDILFDAITVFDIDFFKFHLGSVTIMKLIEWSLENGFKTFDFSKGYFDYKTRWSSLEYPFEYHIYYDKTSFKARCIASGLKWWYEQKQNLRKKGINERFHKFTYSLKNRTKKTEKPTAYQFSDIDSAPSQDTLVRLPLKDERNQWLRPIIFDFLYLSTDTYNSIEVYQIKDQKNTFFISGNESNKLLTLN</sequence>
<name>A0A4R6TJX1_9FLAO</name>